<dbReference type="InterPro" id="IPR013766">
    <property type="entry name" value="Thioredoxin_domain"/>
</dbReference>
<evidence type="ECO:0000256" key="3">
    <source>
        <dbReference type="SAM" id="MobiDB-lite"/>
    </source>
</evidence>
<dbReference type="PANTHER" id="PTHR45672">
    <property type="entry name" value="PROTEIN DISULFIDE-ISOMERASE C17H9.14C-RELATED"/>
    <property type="match status" value="1"/>
</dbReference>
<dbReference type="PANTHER" id="PTHR45672:SF3">
    <property type="entry name" value="THIOREDOXIN DOMAIN-CONTAINING PROTEIN 5"/>
    <property type="match status" value="1"/>
</dbReference>
<keyword evidence="2" id="KW-0732">Signal</keyword>
<dbReference type="SUPFAM" id="SSF52833">
    <property type="entry name" value="Thioredoxin-like"/>
    <property type="match status" value="1"/>
</dbReference>
<feature type="domain" description="Thioredoxin" evidence="4">
    <location>
        <begin position="12"/>
        <end position="113"/>
    </location>
</feature>
<feature type="compositionally biased region" description="Basic residues" evidence="3">
    <location>
        <begin position="123"/>
        <end position="133"/>
    </location>
</feature>
<evidence type="ECO:0000256" key="1">
    <source>
        <dbReference type="ARBA" id="ARBA00006347"/>
    </source>
</evidence>
<organism evidence="5">
    <name type="scientific">viral metagenome</name>
    <dbReference type="NCBI Taxonomy" id="1070528"/>
    <lineage>
        <taxon>unclassified sequences</taxon>
        <taxon>metagenomes</taxon>
        <taxon>organismal metagenomes</taxon>
    </lineage>
</organism>
<comment type="similarity">
    <text evidence="1">Belongs to the protein disulfide isomerase family.</text>
</comment>
<evidence type="ECO:0000259" key="4">
    <source>
        <dbReference type="Pfam" id="PF00085"/>
    </source>
</evidence>
<sequence>MAHIKLDTSASVNNKKLDNLLRKGTIFVGAFSKTCPHCVNMQSEWKKFISSVKEKKMKATILEIDSAILSSIKNPLINNNVEGFPSLFVIKNNKFVAHYNQERKANNFLQFLSKYVSKMPINHSRRKRRRSHKSALTMKNRNIN</sequence>
<proteinExistence type="inferred from homology"/>
<dbReference type="GO" id="GO:0003756">
    <property type="term" value="F:protein disulfide isomerase activity"/>
    <property type="evidence" value="ECO:0007669"/>
    <property type="project" value="TreeGrafter"/>
</dbReference>
<dbReference type="CDD" id="cd02961">
    <property type="entry name" value="PDI_a_family"/>
    <property type="match status" value="1"/>
</dbReference>
<evidence type="ECO:0000256" key="2">
    <source>
        <dbReference type="ARBA" id="ARBA00022729"/>
    </source>
</evidence>
<dbReference type="InterPro" id="IPR051063">
    <property type="entry name" value="PDI"/>
</dbReference>
<dbReference type="EMBL" id="MN739535">
    <property type="protein sequence ID" value="QHT11546.1"/>
    <property type="molecule type" value="Genomic_DNA"/>
</dbReference>
<dbReference type="GO" id="GO:0006457">
    <property type="term" value="P:protein folding"/>
    <property type="evidence" value="ECO:0007669"/>
    <property type="project" value="TreeGrafter"/>
</dbReference>
<feature type="region of interest" description="Disordered" evidence="3">
    <location>
        <begin position="122"/>
        <end position="144"/>
    </location>
</feature>
<dbReference type="AlphaFoldDB" id="A0A6C0D3C6"/>
<dbReference type="GO" id="GO:0005783">
    <property type="term" value="C:endoplasmic reticulum"/>
    <property type="evidence" value="ECO:0007669"/>
    <property type="project" value="TreeGrafter"/>
</dbReference>
<protein>
    <recommendedName>
        <fullName evidence="4">Thioredoxin domain-containing protein</fullName>
    </recommendedName>
</protein>
<dbReference type="Pfam" id="PF00085">
    <property type="entry name" value="Thioredoxin"/>
    <property type="match status" value="1"/>
</dbReference>
<dbReference type="Gene3D" id="3.40.30.10">
    <property type="entry name" value="Glutaredoxin"/>
    <property type="match status" value="1"/>
</dbReference>
<evidence type="ECO:0000313" key="5">
    <source>
        <dbReference type="EMBL" id="QHT11546.1"/>
    </source>
</evidence>
<name>A0A6C0D3C6_9ZZZZ</name>
<dbReference type="InterPro" id="IPR036249">
    <property type="entry name" value="Thioredoxin-like_sf"/>
</dbReference>
<reference evidence="5" key="1">
    <citation type="journal article" date="2020" name="Nature">
        <title>Giant virus diversity and host interactions through global metagenomics.</title>
        <authorList>
            <person name="Schulz F."/>
            <person name="Roux S."/>
            <person name="Paez-Espino D."/>
            <person name="Jungbluth S."/>
            <person name="Walsh D.A."/>
            <person name="Denef V.J."/>
            <person name="McMahon K.D."/>
            <person name="Konstantinidis K.T."/>
            <person name="Eloe-Fadrosh E.A."/>
            <person name="Kyrpides N.C."/>
            <person name="Woyke T."/>
        </authorList>
    </citation>
    <scope>NUCLEOTIDE SEQUENCE</scope>
    <source>
        <strain evidence="5">GVMAG-M-3300023174-116</strain>
    </source>
</reference>
<accession>A0A6C0D3C6</accession>